<protein>
    <submittedName>
        <fullName evidence="2">Uncharacterized protein</fullName>
    </submittedName>
</protein>
<dbReference type="RefSeq" id="WP_035451578.1">
    <property type="nucleotide sequence ID" value="NZ_AZGA01000002.1"/>
</dbReference>
<gene>
    <name evidence="2" type="ORF">FC83_GL002508</name>
</gene>
<feature type="transmembrane region" description="Helical" evidence="1">
    <location>
        <begin position="69"/>
        <end position="89"/>
    </location>
</feature>
<keyword evidence="1" id="KW-0812">Transmembrane</keyword>
<accession>X0QKB0</accession>
<dbReference type="AlphaFoldDB" id="X0QKB0"/>
<keyword evidence="1" id="KW-1133">Transmembrane helix</keyword>
<sequence>MAKFWQYIQQKLQNRRVIKRKRAEDPNFKAADDQRVAVEKAYHQRTFKEKWALTGDYAQSRSYQLKWRLNWALLIVGFLIAAVYIILFFA</sequence>
<proteinExistence type="predicted"/>
<dbReference type="PATRIC" id="fig|1423734.3.peg.2544"/>
<name>X0QKB0_9LACO</name>
<keyword evidence="3" id="KW-1185">Reference proteome</keyword>
<dbReference type="OrthoDB" id="9926966at2"/>
<reference evidence="2 3" key="1">
    <citation type="journal article" date="2015" name="Genome Announc.">
        <title>Expanding the biotechnology potential of lactobacilli through comparative genomics of 213 strains and associated genera.</title>
        <authorList>
            <person name="Sun Z."/>
            <person name="Harris H.M."/>
            <person name="McCann A."/>
            <person name="Guo C."/>
            <person name="Argimon S."/>
            <person name="Zhang W."/>
            <person name="Yang X."/>
            <person name="Jeffery I.B."/>
            <person name="Cooney J.C."/>
            <person name="Kagawa T.F."/>
            <person name="Liu W."/>
            <person name="Song Y."/>
            <person name="Salvetti E."/>
            <person name="Wrobel A."/>
            <person name="Rasinkangas P."/>
            <person name="Parkhill J."/>
            <person name="Rea M.C."/>
            <person name="O'Sullivan O."/>
            <person name="Ritari J."/>
            <person name="Douillard F.P."/>
            <person name="Paul Ross R."/>
            <person name="Yang R."/>
            <person name="Briner A.E."/>
            <person name="Felis G.E."/>
            <person name="de Vos W.M."/>
            <person name="Barrangou R."/>
            <person name="Klaenhammer T.R."/>
            <person name="Caufield P.W."/>
            <person name="Cui Y."/>
            <person name="Zhang H."/>
            <person name="O'Toole P.W."/>
        </authorList>
    </citation>
    <scope>NUCLEOTIDE SEQUENCE [LARGE SCALE GENOMIC DNA]</scope>
    <source>
        <strain evidence="2 3">DSM 18527</strain>
    </source>
</reference>
<keyword evidence="1" id="KW-0472">Membrane</keyword>
<dbReference type="STRING" id="1423734.FC83_GL002508"/>
<evidence type="ECO:0000313" key="2">
    <source>
        <dbReference type="EMBL" id="KRM36634.1"/>
    </source>
</evidence>
<dbReference type="EMBL" id="AZGA01000002">
    <property type="protein sequence ID" value="KRM36634.1"/>
    <property type="molecule type" value="Genomic_DNA"/>
</dbReference>
<evidence type="ECO:0000256" key="1">
    <source>
        <dbReference type="SAM" id="Phobius"/>
    </source>
</evidence>
<evidence type="ECO:0000313" key="3">
    <source>
        <dbReference type="Proteomes" id="UP000051236"/>
    </source>
</evidence>
<comment type="caution">
    <text evidence="2">The sequence shown here is derived from an EMBL/GenBank/DDBJ whole genome shotgun (WGS) entry which is preliminary data.</text>
</comment>
<dbReference type="Proteomes" id="UP000051236">
    <property type="component" value="Unassembled WGS sequence"/>
</dbReference>
<organism evidence="2 3">
    <name type="scientific">Agrilactobacillus composti DSM 18527 = JCM 14202</name>
    <dbReference type="NCBI Taxonomy" id="1423734"/>
    <lineage>
        <taxon>Bacteria</taxon>
        <taxon>Bacillati</taxon>
        <taxon>Bacillota</taxon>
        <taxon>Bacilli</taxon>
        <taxon>Lactobacillales</taxon>
        <taxon>Lactobacillaceae</taxon>
        <taxon>Agrilactobacillus</taxon>
    </lineage>
</organism>